<keyword evidence="1" id="KW-0167">Capsid protein</keyword>
<dbReference type="EMBL" id="CP025746">
    <property type="protein sequence ID" value="QAA33362.1"/>
    <property type="molecule type" value="Genomic_DNA"/>
</dbReference>
<dbReference type="KEGG" id="cmah:C1I91_17865"/>
<reference evidence="1 2" key="1">
    <citation type="submission" date="2018-01" db="EMBL/GenBank/DDBJ databases">
        <title>Genome Sequencing and Assembly of Anaerobacter polyendosporus strain CT4.</title>
        <authorList>
            <person name="Tachaapaikoon C."/>
            <person name="Sutheeworapong S."/>
            <person name="Jenjaroenpun P."/>
            <person name="Wongsurawat T."/>
            <person name="Nookeaw I."/>
            <person name="Cheawchanlertfa P."/>
            <person name="Kosugi A."/>
            <person name="Cheevadhanarak S."/>
            <person name="Ratanakhanokchai K."/>
        </authorList>
    </citation>
    <scope>NUCLEOTIDE SEQUENCE [LARGE SCALE GENOMIC DNA]</scope>
    <source>
        <strain evidence="1 2">CT4</strain>
    </source>
</reference>
<dbReference type="OrthoDB" id="2374504at2"/>
<proteinExistence type="predicted"/>
<sequence length="187" mass="21485">MNLSSRELHDLNDLTLSCVNTITCMSIFLKQVGDPELKQLIHSHMPAHIKDYNTKVDLLKAKGEKTILEVPEISHILQSSSDTTAPIQPVTPRTTLNQFNDREIATSYLLTLKRAGREYAWSAMEATNPTIRIFLEDAFRMCSRHAYDIWQWMYKKGYYATKEAPENIELTISSSYNEVKEENLSLL</sequence>
<keyword evidence="1" id="KW-0946">Virion</keyword>
<dbReference type="AlphaFoldDB" id="A0A3R5V9R6"/>
<dbReference type="Pfam" id="PF07875">
    <property type="entry name" value="Coat_F"/>
    <property type="match status" value="1"/>
</dbReference>
<organism evidence="1 2">
    <name type="scientific">Clostridium manihotivorum</name>
    <dbReference type="NCBI Taxonomy" id="2320868"/>
    <lineage>
        <taxon>Bacteria</taxon>
        <taxon>Bacillati</taxon>
        <taxon>Bacillota</taxon>
        <taxon>Clostridia</taxon>
        <taxon>Eubacteriales</taxon>
        <taxon>Clostridiaceae</taxon>
        <taxon>Clostridium</taxon>
    </lineage>
</organism>
<name>A0A3R5V9R6_9CLOT</name>
<accession>A0A3R5V9R6</accession>
<dbReference type="Gene3D" id="1.20.1260.10">
    <property type="match status" value="1"/>
</dbReference>
<dbReference type="RefSeq" id="WP_128214085.1">
    <property type="nucleotide sequence ID" value="NZ_CP025746.1"/>
</dbReference>
<protein>
    <submittedName>
        <fullName evidence="1">Spore coat protein</fullName>
    </submittedName>
</protein>
<keyword evidence="2" id="KW-1185">Reference proteome</keyword>
<dbReference type="InterPro" id="IPR012851">
    <property type="entry name" value="Spore_coat_CotF-like"/>
</dbReference>
<evidence type="ECO:0000313" key="2">
    <source>
        <dbReference type="Proteomes" id="UP000286268"/>
    </source>
</evidence>
<dbReference type="Proteomes" id="UP000286268">
    <property type="component" value="Chromosome"/>
</dbReference>
<dbReference type="InterPro" id="IPR012347">
    <property type="entry name" value="Ferritin-like"/>
</dbReference>
<evidence type="ECO:0000313" key="1">
    <source>
        <dbReference type="EMBL" id="QAA33362.1"/>
    </source>
</evidence>
<gene>
    <name evidence="1" type="ORF">C1I91_17865</name>
</gene>